<reference evidence="2" key="4">
    <citation type="journal article" date="2001" name="Nature">
        <title>Functional annotation of a full-length mouse cDNA collection.</title>
        <authorList>
            <consortium name="The RIKEN Genome Exploration Research Group Phase II Team and the FANTOM Consortium"/>
        </authorList>
    </citation>
    <scope>NUCLEOTIDE SEQUENCE</scope>
    <source>
        <strain evidence="2">C57BL/6J</strain>
        <tissue evidence="2">Inner ear</tissue>
    </source>
</reference>
<accession>Q3TYP2</accession>
<reference evidence="2" key="7">
    <citation type="journal article" date="2005" name="Science">
        <title>The Transcriptional Landscape of the Mammalian Genome.</title>
        <authorList>
            <consortium name="The FANTOM Consortium"/>
            <consortium name="Riken Genome Exploration Research Group and Genome Science Group (Genome Network Project Core Group)"/>
        </authorList>
    </citation>
    <scope>NUCLEOTIDE SEQUENCE</scope>
    <source>
        <strain evidence="2">C57BL/6J</strain>
        <tissue evidence="2">Inner ear</tissue>
    </source>
</reference>
<name>Q3TYP2_MOUSE</name>
<dbReference type="EMBL" id="AK158461">
    <property type="protein sequence ID" value="BAE34520.1"/>
    <property type="molecule type" value="mRNA"/>
</dbReference>
<organism evidence="2">
    <name type="scientific">Mus musculus</name>
    <name type="common">Mouse</name>
    <dbReference type="NCBI Taxonomy" id="10090"/>
    <lineage>
        <taxon>Eukaryota</taxon>
        <taxon>Metazoa</taxon>
        <taxon>Chordata</taxon>
        <taxon>Craniata</taxon>
        <taxon>Vertebrata</taxon>
        <taxon>Euteleostomi</taxon>
        <taxon>Mammalia</taxon>
        <taxon>Eutheria</taxon>
        <taxon>Euarchontoglires</taxon>
        <taxon>Glires</taxon>
        <taxon>Rodentia</taxon>
        <taxon>Myomorpha</taxon>
        <taxon>Muroidea</taxon>
        <taxon>Muridae</taxon>
        <taxon>Murinae</taxon>
        <taxon>Mus</taxon>
        <taxon>Mus</taxon>
    </lineage>
</organism>
<reference evidence="2" key="1">
    <citation type="journal article" date="1999" name="Methods Enzymol.">
        <title>High-efficiency full-length cDNA cloning.</title>
        <authorList>
            <person name="Carninci P."/>
            <person name="Hayashizaki Y."/>
        </authorList>
    </citation>
    <scope>NUCLEOTIDE SEQUENCE</scope>
    <source>
        <strain evidence="2">C57BL/6J</strain>
        <tissue evidence="2">Inner ear</tissue>
    </source>
</reference>
<reference evidence="2" key="2">
    <citation type="journal article" date="2000" name="Genome Res.">
        <title>Normalization and subtraction of cap-trapper-selected cDNAs to prepare full-length cDNA libraries for rapid discovery of new genes.</title>
        <authorList>
            <person name="Carninci P."/>
            <person name="Shibata Y."/>
            <person name="Hayatsu N."/>
            <person name="Sugahara Y."/>
            <person name="Shibata K."/>
            <person name="Itoh M."/>
            <person name="Konno H."/>
            <person name="Okazaki Y."/>
            <person name="Muramatsu M."/>
            <person name="Hayashizaki Y."/>
        </authorList>
    </citation>
    <scope>NUCLEOTIDE SEQUENCE</scope>
    <source>
        <strain evidence="2">C57BL/6J</strain>
        <tissue evidence="2">Inner ear</tissue>
    </source>
</reference>
<sequence length="102" mass="11655">MMEACWKEKRLFPGSQTAMDLSGLSGNDFPTDEYQDNHTSCAVWQRGVGVGEKHTERNTQTEKQRDRQTKRPDDISPNDPILKGKASCSERLNDDFFIAQDF</sequence>
<reference evidence="2" key="3">
    <citation type="journal article" date="2000" name="Genome Res.">
        <title>RIKEN integrated sequence analysis (RISA) system--384-format sequencing pipeline with 384 multicapillary sequencer.</title>
        <authorList>
            <person name="Shibata K."/>
            <person name="Itoh M."/>
            <person name="Aizawa K."/>
            <person name="Nagaoka S."/>
            <person name="Sasaki N."/>
            <person name="Carninci P."/>
            <person name="Konno H."/>
            <person name="Akiyama J."/>
            <person name="Nishi K."/>
            <person name="Kitsunai T."/>
            <person name="Tashiro H."/>
            <person name="Itoh M."/>
            <person name="Sumi N."/>
            <person name="Ishii Y."/>
            <person name="Nakamura S."/>
            <person name="Hazama M."/>
            <person name="Nishine T."/>
            <person name="Harada A."/>
            <person name="Yamamoto R."/>
            <person name="Matsumoto H."/>
            <person name="Sakaguchi S."/>
            <person name="Ikegami T."/>
            <person name="Kashiwagi K."/>
            <person name="Fujiwake S."/>
            <person name="Inoue K."/>
            <person name="Togawa Y."/>
            <person name="Izawa M."/>
            <person name="Ohara E."/>
            <person name="Watahiki M."/>
            <person name="Yoneda Y."/>
            <person name="Ishikawa T."/>
            <person name="Ozawa K."/>
            <person name="Tanaka T."/>
            <person name="Matsuura S."/>
            <person name="Kawai J."/>
            <person name="Okazaki Y."/>
            <person name="Muramatsu M."/>
            <person name="Inoue Y."/>
            <person name="Kira A."/>
            <person name="Hayashizaki Y."/>
        </authorList>
    </citation>
    <scope>NUCLEOTIDE SEQUENCE</scope>
    <source>
        <strain evidence="2">C57BL/6J</strain>
        <tissue evidence="2">Inner ear</tissue>
    </source>
</reference>
<dbReference type="MGI" id="MGI:3641773">
    <property type="gene designation" value="Gm10389"/>
</dbReference>
<protein>
    <submittedName>
        <fullName evidence="2">Uncharacterized protein</fullName>
    </submittedName>
</protein>
<evidence type="ECO:0000256" key="1">
    <source>
        <dbReference type="SAM" id="MobiDB-lite"/>
    </source>
</evidence>
<reference evidence="2" key="5">
    <citation type="journal article" date="2002" name="Nature">
        <title>Analysis of the mouse transcriptome based on functional annotation of 60,770 full-length cDNAs.</title>
        <authorList>
            <consortium name="The FANTOM Consortium and the RIKEN Genome Exploration Research Group Phase I and II Team"/>
        </authorList>
    </citation>
    <scope>NUCLEOTIDE SEQUENCE</scope>
    <source>
        <strain evidence="2">C57BL/6J</strain>
        <tissue evidence="2">Inner ear</tissue>
    </source>
</reference>
<evidence type="ECO:0000313" key="3">
    <source>
        <dbReference type="MGI" id="MGI:3641773"/>
    </source>
</evidence>
<gene>
    <name evidence="3" type="primary">Gm10389</name>
</gene>
<proteinExistence type="evidence at transcript level"/>
<evidence type="ECO:0000313" key="2">
    <source>
        <dbReference type="EMBL" id="BAE34520.1"/>
    </source>
</evidence>
<feature type="region of interest" description="Disordered" evidence="1">
    <location>
        <begin position="47"/>
        <end position="85"/>
    </location>
</feature>
<reference evidence="2" key="8">
    <citation type="journal article" date="2005" name="Science">
        <title>Antisense Transcription in the Mammalian Transcriptome.</title>
        <authorList>
            <consortium name="RIKEN Genome Exploration Research Group and Genome Science Group (Genome Network Project Core Group) and the FANTOM Consortium"/>
        </authorList>
    </citation>
    <scope>NUCLEOTIDE SEQUENCE</scope>
    <source>
        <strain evidence="2">C57BL/6J</strain>
        <tissue evidence="2">Inner ear</tissue>
    </source>
</reference>
<reference evidence="2" key="6">
    <citation type="submission" date="2004-03" db="EMBL/GenBank/DDBJ databases">
        <authorList>
            <person name="Arakawa T."/>
            <person name="Carninci P."/>
            <person name="Fukuda S."/>
            <person name="Hashizume W."/>
            <person name="Hayashida K."/>
            <person name="Hori F."/>
            <person name="Iida J."/>
            <person name="Imamura K."/>
            <person name="Imotani K."/>
            <person name="Itoh M."/>
            <person name="Kanagawa S."/>
            <person name="Kawai J."/>
            <person name="Kojima M."/>
            <person name="Konno H."/>
            <person name="Murata M."/>
            <person name="Nakamura M."/>
            <person name="Ninomiya N."/>
            <person name="Nishiyori H."/>
            <person name="Nomura K."/>
            <person name="Ohno M."/>
            <person name="Sakazume N."/>
            <person name="Sano H."/>
            <person name="Sasaki D."/>
            <person name="Shibata K."/>
            <person name="Shiraki T."/>
            <person name="Tagami M."/>
            <person name="Tagami Y."/>
            <person name="Waki K."/>
            <person name="Watahiki A."/>
            <person name="Muramatsu M."/>
            <person name="Hayashizaki Y."/>
        </authorList>
    </citation>
    <scope>NUCLEOTIDE SEQUENCE</scope>
    <source>
        <strain evidence="2">C57BL/6J</strain>
        <tissue evidence="2">Inner ear</tissue>
    </source>
</reference>
<dbReference type="AlphaFoldDB" id="Q3TYP2"/>
<feature type="compositionally biased region" description="Basic and acidic residues" evidence="1">
    <location>
        <begin position="51"/>
        <end position="74"/>
    </location>
</feature>
<dbReference type="AGR" id="MGI:3641773"/>